<reference evidence="3" key="1">
    <citation type="submission" date="2014-03" db="EMBL/GenBank/DDBJ databases">
        <authorList>
            <person name="Aksoy S."/>
            <person name="Warren W."/>
            <person name="Wilson R.K."/>
        </authorList>
    </citation>
    <scope>NUCLEOTIDE SEQUENCE [LARGE SCALE GENOMIC DNA]</scope>
    <source>
        <strain evidence="3">IAEA</strain>
    </source>
</reference>
<dbReference type="Proteomes" id="UP000092445">
    <property type="component" value="Unassembled WGS sequence"/>
</dbReference>
<keyword evidence="3" id="KW-1185">Reference proteome</keyword>
<keyword evidence="1" id="KW-0472">Membrane</keyword>
<keyword evidence="1" id="KW-0812">Transmembrane</keyword>
<evidence type="ECO:0000313" key="3">
    <source>
        <dbReference type="Proteomes" id="UP000092445"/>
    </source>
</evidence>
<accession>A0A1A9ZY83</accession>
<sequence>MTLVQANKPRGTHMLATVLRYVVAVKLCLLLARDLTAYRHNFVKRLRQYNTETVTLRNPENSTAHNVICLMPKNSGLFCFQSPFVVVIFISKAQIVVAAASAAIAVDMAIGLTYDFMSIEISKRKQFRCKAMQTFASMNILCRLITKSSAEYSFYFSF</sequence>
<evidence type="ECO:0000256" key="1">
    <source>
        <dbReference type="SAM" id="Phobius"/>
    </source>
</evidence>
<feature type="transmembrane region" description="Helical" evidence="1">
    <location>
        <begin position="95"/>
        <end position="117"/>
    </location>
</feature>
<evidence type="ECO:0000313" key="2">
    <source>
        <dbReference type="EnsemblMetazoa" id="GPAI028725-PA"/>
    </source>
</evidence>
<name>A0A1A9ZY83_GLOPL</name>
<dbReference type="AlphaFoldDB" id="A0A1A9ZY83"/>
<proteinExistence type="predicted"/>
<protein>
    <submittedName>
        <fullName evidence="2">Uncharacterized protein</fullName>
    </submittedName>
</protein>
<keyword evidence="1" id="KW-1133">Transmembrane helix</keyword>
<dbReference type="VEuPathDB" id="VectorBase:GPAI028725"/>
<reference evidence="2" key="2">
    <citation type="submission" date="2020-05" db="UniProtKB">
        <authorList>
            <consortium name="EnsemblMetazoa"/>
        </authorList>
    </citation>
    <scope>IDENTIFICATION</scope>
    <source>
        <strain evidence="2">IAEA</strain>
    </source>
</reference>
<dbReference type="EnsemblMetazoa" id="GPAI028725-RA">
    <property type="protein sequence ID" value="GPAI028725-PA"/>
    <property type="gene ID" value="GPAI028725"/>
</dbReference>
<organism evidence="2 3">
    <name type="scientific">Glossina pallidipes</name>
    <name type="common">Tsetse fly</name>
    <dbReference type="NCBI Taxonomy" id="7398"/>
    <lineage>
        <taxon>Eukaryota</taxon>
        <taxon>Metazoa</taxon>
        <taxon>Ecdysozoa</taxon>
        <taxon>Arthropoda</taxon>
        <taxon>Hexapoda</taxon>
        <taxon>Insecta</taxon>
        <taxon>Pterygota</taxon>
        <taxon>Neoptera</taxon>
        <taxon>Endopterygota</taxon>
        <taxon>Diptera</taxon>
        <taxon>Brachycera</taxon>
        <taxon>Muscomorpha</taxon>
        <taxon>Hippoboscoidea</taxon>
        <taxon>Glossinidae</taxon>
        <taxon>Glossina</taxon>
    </lineage>
</organism>